<dbReference type="STRING" id="89065.SAMN05216605_11097"/>
<evidence type="ECO:0008006" key="4">
    <source>
        <dbReference type="Google" id="ProtNLM"/>
    </source>
</evidence>
<dbReference type="RefSeq" id="WP_074754667.1">
    <property type="nucleotide sequence ID" value="NZ_FNCO01000010.1"/>
</dbReference>
<accession>A0A1G8HI23</accession>
<feature type="chain" id="PRO_5010288802" description="DUF2845 domain-containing protein" evidence="1">
    <location>
        <begin position="23"/>
        <end position="100"/>
    </location>
</feature>
<evidence type="ECO:0000313" key="2">
    <source>
        <dbReference type="EMBL" id="SDI06245.1"/>
    </source>
</evidence>
<dbReference type="Proteomes" id="UP000182894">
    <property type="component" value="Unassembled WGS sequence"/>
</dbReference>
<protein>
    <recommendedName>
        <fullName evidence="4">DUF2845 domain-containing protein</fullName>
    </recommendedName>
</protein>
<evidence type="ECO:0000313" key="3">
    <source>
        <dbReference type="Proteomes" id="UP000182894"/>
    </source>
</evidence>
<name>A0A1G8HI23_9PSED</name>
<dbReference type="Pfam" id="PF11006">
    <property type="entry name" value="DUF2845"/>
    <property type="match status" value="1"/>
</dbReference>
<keyword evidence="3" id="KW-1185">Reference proteome</keyword>
<dbReference type="InterPro" id="IPR021268">
    <property type="entry name" value="DUF2845"/>
</dbReference>
<gene>
    <name evidence="2" type="ORF">SAMN05216605_11097</name>
</gene>
<sequence>MFRKTSLVWLLPCLMFADFAQATMRCGTALINLGDTATVVREKCGAPDRSEDQEPASRVNGVPRLNAVKVSFWVYGPKNGAFQHLKFIEDKLVEMDTRRD</sequence>
<dbReference type="AlphaFoldDB" id="A0A1G8HI23"/>
<evidence type="ECO:0000256" key="1">
    <source>
        <dbReference type="SAM" id="SignalP"/>
    </source>
</evidence>
<organism evidence="2 3">
    <name type="scientific">Pseudomonas abietaniphila</name>
    <dbReference type="NCBI Taxonomy" id="89065"/>
    <lineage>
        <taxon>Bacteria</taxon>
        <taxon>Pseudomonadati</taxon>
        <taxon>Pseudomonadota</taxon>
        <taxon>Gammaproteobacteria</taxon>
        <taxon>Pseudomonadales</taxon>
        <taxon>Pseudomonadaceae</taxon>
        <taxon>Pseudomonas</taxon>
    </lineage>
</organism>
<dbReference type="OrthoDB" id="6897087at2"/>
<feature type="signal peptide" evidence="1">
    <location>
        <begin position="1"/>
        <end position="22"/>
    </location>
</feature>
<keyword evidence="1" id="KW-0732">Signal</keyword>
<reference evidence="3" key="1">
    <citation type="submission" date="2016-10" db="EMBL/GenBank/DDBJ databases">
        <authorList>
            <person name="Varghese N."/>
            <person name="Submissions S."/>
        </authorList>
    </citation>
    <scope>NUCLEOTIDE SEQUENCE [LARGE SCALE GENOMIC DNA]</scope>
    <source>
        <strain evidence="3">ATCC 700689</strain>
    </source>
</reference>
<dbReference type="EMBL" id="FNCO01000010">
    <property type="protein sequence ID" value="SDI06245.1"/>
    <property type="molecule type" value="Genomic_DNA"/>
</dbReference>
<proteinExistence type="predicted"/>